<reference evidence="1" key="1">
    <citation type="submission" date="2020-05" db="EMBL/GenBank/DDBJ databases">
        <title>Large-scale comparative analyses of tick genomes elucidate their genetic diversity and vector capacities.</title>
        <authorList>
            <person name="Jia N."/>
            <person name="Wang J."/>
            <person name="Shi W."/>
            <person name="Du L."/>
            <person name="Sun Y."/>
            <person name="Zhan W."/>
            <person name="Jiang J."/>
            <person name="Wang Q."/>
            <person name="Zhang B."/>
            <person name="Ji P."/>
            <person name="Sakyi L.B."/>
            <person name="Cui X."/>
            <person name="Yuan T."/>
            <person name="Jiang B."/>
            <person name="Yang W."/>
            <person name="Lam T.T.-Y."/>
            <person name="Chang Q."/>
            <person name="Ding S."/>
            <person name="Wang X."/>
            <person name="Zhu J."/>
            <person name="Ruan X."/>
            <person name="Zhao L."/>
            <person name="Wei J."/>
            <person name="Que T."/>
            <person name="Du C."/>
            <person name="Cheng J."/>
            <person name="Dai P."/>
            <person name="Han X."/>
            <person name="Huang E."/>
            <person name="Gao Y."/>
            <person name="Liu J."/>
            <person name="Shao H."/>
            <person name="Ye R."/>
            <person name="Li L."/>
            <person name="Wei W."/>
            <person name="Wang X."/>
            <person name="Wang C."/>
            <person name="Yang T."/>
            <person name="Huo Q."/>
            <person name="Li W."/>
            <person name="Guo W."/>
            <person name="Chen H."/>
            <person name="Zhou L."/>
            <person name="Ni X."/>
            <person name="Tian J."/>
            <person name="Zhou Y."/>
            <person name="Sheng Y."/>
            <person name="Liu T."/>
            <person name="Pan Y."/>
            <person name="Xia L."/>
            <person name="Li J."/>
            <person name="Zhao F."/>
            <person name="Cao W."/>
        </authorList>
    </citation>
    <scope>NUCLEOTIDE SEQUENCE</scope>
    <source>
        <strain evidence="1">Hyas-2018</strain>
    </source>
</reference>
<organism evidence="1 2">
    <name type="scientific">Hyalomma asiaticum</name>
    <name type="common">Tick</name>
    <dbReference type="NCBI Taxonomy" id="266040"/>
    <lineage>
        <taxon>Eukaryota</taxon>
        <taxon>Metazoa</taxon>
        <taxon>Ecdysozoa</taxon>
        <taxon>Arthropoda</taxon>
        <taxon>Chelicerata</taxon>
        <taxon>Arachnida</taxon>
        <taxon>Acari</taxon>
        <taxon>Parasitiformes</taxon>
        <taxon>Ixodida</taxon>
        <taxon>Ixodoidea</taxon>
        <taxon>Ixodidae</taxon>
        <taxon>Hyalomminae</taxon>
        <taxon>Hyalomma</taxon>
    </lineage>
</organism>
<accession>A0ACB7RXK2</accession>
<comment type="caution">
    <text evidence="1">The sequence shown here is derived from an EMBL/GenBank/DDBJ whole genome shotgun (WGS) entry which is preliminary data.</text>
</comment>
<dbReference type="EMBL" id="CM023487">
    <property type="protein sequence ID" value="KAH6927120.1"/>
    <property type="molecule type" value="Genomic_DNA"/>
</dbReference>
<name>A0ACB7RXK2_HYAAI</name>
<protein>
    <submittedName>
        <fullName evidence="1">Uncharacterized protein</fullName>
    </submittedName>
</protein>
<proteinExistence type="predicted"/>
<keyword evidence="2" id="KW-1185">Reference proteome</keyword>
<evidence type="ECO:0000313" key="2">
    <source>
        <dbReference type="Proteomes" id="UP000821845"/>
    </source>
</evidence>
<dbReference type="Proteomes" id="UP000821845">
    <property type="component" value="Chromosome 7"/>
</dbReference>
<gene>
    <name evidence="1" type="ORF">HPB50_027079</name>
</gene>
<sequence length="243" mass="26783">MNLSGGSIPAQRLELLKLGPKFSSERKLSVVEKLMLGIMAPHEMIVTMLLLTASAASYSSSSKCDFSVVDLDDVVEGILAALPKNYTLTEEKYVPIVAGLEVGTVTAAGLNKIKRYGAVQAFCVRGQRFLQVDFINDADVAFYVPWRTCSGDKGLVIMYAEFSRLTVLLRVDRGGFAEKYVVRYEGPTVPVHTHGVHFIIEGAGTPGRLLGGMISRVLPSYTHELWNDHFFNFFTTSLRKALE</sequence>
<evidence type="ECO:0000313" key="1">
    <source>
        <dbReference type="EMBL" id="KAH6927120.1"/>
    </source>
</evidence>